<proteinExistence type="predicted"/>
<sequence>MIYFPMLLSILTKNFTDSFSLKGLDLLCLFLLNSMNRKLLLKEVSENEQVAMYRMWFHL</sequence>
<comment type="caution">
    <text evidence="1">The sequence shown here is derived from an EMBL/GenBank/DDBJ whole genome shotgun (WGS) entry which is preliminary data.</text>
</comment>
<evidence type="ECO:0000313" key="1">
    <source>
        <dbReference type="EMBL" id="KKN25601.1"/>
    </source>
</evidence>
<dbReference type="EMBL" id="LAZR01002789">
    <property type="protein sequence ID" value="KKN25601.1"/>
    <property type="molecule type" value="Genomic_DNA"/>
</dbReference>
<reference evidence="1" key="1">
    <citation type="journal article" date="2015" name="Nature">
        <title>Complex archaea that bridge the gap between prokaryotes and eukaryotes.</title>
        <authorList>
            <person name="Spang A."/>
            <person name="Saw J.H."/>
            <person name="Jorgensen S.L."/>
            <person name="Zaremba-Niedzwiedzka K."/>
            <person name="Martijn J."/>
            <person name="Lind A.E."/>
            <person name="van Eijk R."/>
            <person name="Schleper C."/>
            <person name="Guy L."/>
            <person name="Ettema T.J."/>
        </authorList>
    </citation>
    <scope>NUCLEOTIDE SEQUENCE</scope>
</reference>
<name>A0A0F9RKT9_9ZZZZ</name>
<accession>A0A0F9RKT9</accession>
<gene>
    <name evidence="1" type="ORF">LCGC14_0883080</name>
</gene>
<protein>
    <submittedName>
        <fullName evidence="1">Uncharacterized protein</fullName>
    </submittedName>
</protein>
<dbReference type="AlphaFoldDB" id="A0A0F9RKT9"/>
<organism evidence="1">
    <name type="scientific">marine sediment metagenome</name>
    <dbReference type="NCBI Taxonomy" id="412755"/>
    <lineage>
        <taxon>unclassified sequences</taxon>
        <taxon>metagenomes</taxon>
        <taxon>ecological metagenomes</taxon>
    </lineage>
</organism>